<gene>
    <name evidence="1" type="ORF">GCM10009798_33350</name>
</gene>
<keyword evidence="2" id="KW-1185">Reference proteome</keyword>
<protein>
    <submittedName>
        <fullName evidence="1">DUF6204 family protein</fullName>
    </submittedName>
</protein>
<dbReference type="Proteomes" id="UP001500571">
    <property type="component" value="Unassembled WGS sequence"/>
</dbReference>
<dbReference type="Pfam" id="PF19707">
    <property type="entry name" value="DUF6204"/>
    <property type="match status" value="1"/>
</dbReference>
<comment type="caution">
    <text evidence="1">The sequence shown here is derived from an EMBL/GenBank/DDBJ whole genome shotgun (WGS) entry which is preliminary data.</text>
</comment>
<sequence>MTAEATRTYRVQATGQFTSLSADVTAQLRAEQSEHDLLLSAFTSEGTFTYAPSLTRFMLRYLLQVCEESAAEADEAALIEGELLATQFLESRGITHTPLTMTATCLDDVKVKRRR</sequence>
<evidence type="ECO:0000313" key="2">
    <source>
        <dbReference type="Proteomes" id="UP001500571"/>
    </source>
</evidence>
<proteinExistence type="predicted"/>
<evidence type="ECO:0000313" key="1">
    <source>
        <dbReference type="EMBL" id="GAA1969981.1"/>
    </source>
</evidence>
<dbReference type="EMBL" id="BAAAPB010000004">
    <property type="protein sequence ID" value="GAA1969981.1"/>
    <property type="molecule type" value="Genomic_DNA"/>
</dbReference>
<accession>A0ABP5CZN2</accession>
<dbReference type="InterPro" id="IPR045778">
    <property type="entry name" value="DUF6204"/>
</dbReference>
<name>A0ABP5CZN2_9ACTN</name>
<reference evidence="2" key="1">
    <citation type="journal article" date="2019" name="Int. J. Syst. Evol. Microbiol.">
        <title>The Global Catalogue of Microorganisms (GCM) 10K type strain sequencing project: providing services to taxonomists for standard genome sequencing and annotation.</title>
        <authorList>
            <consortium name="The Broad Institute Genomics Platform"/>
            <consortium name="The Broad Institute Genome Sequencing Center for Infectious Disease"/>
            <person name="Wu L."/>
            <person name="Ma J."/>
        </authorList>
    </citation>
    <scope>NUCLEOTIDE SEQUENCE [LARGE SCALE GENOMIC DNA]</scope>
    <source>
        <strain evidence="2">JCM 15309</strain>
    </source>
</reference>
<dbReference type="RefSeq" id="WP_344046736.1">
    <property type="nucleotide sequence ID" value="NZ_BAAAPB010000004.1"/>
</dbReference>
<organism evidence="1 2">
    <name type="scientific">Nocardioides panacihumi</name>
    <dbReference type="NCBI Taxonomy" id="400774"/>
    <lineage>
        <taxon>Bacteria</taxon>
        <taxon>Bacillati</taxon>
        <taxon>Actinomycetota</taxon>
        <taxon>Actinomycetes</taxon>
        <taxon>Propionibacteriales</taxon>
        <taxon>Nocardioidaceae</taxon>
        <taxon>Nocardioides</taxon>
    </lineage>
</organism>